<feature type="transmembrane region" description="Helical" evidence="1">
    <location>
        <begin position="23"/>
        <end position="45"/>
    </location>
</feature>
<feature type="transmembrane region" description="Helical" evidence="1">
    <location>
        <begin position="65"/>
        <end position="88"/>
    </location>
</feature>
<dbReference type="Proteomes" id="UP001575652">
    <property type="component" value="Unassembled WGS sequence"/>
</dbReference>
<keyword evidence="1" id="KW-0812">Transmembrane</keyword>
<comment type="caution">
    <text evidence="2">The sequence shown here is derived from an EMBL/GenBank/DDBJ whole genome shotgun (WGS) entry which is preliminary data.</text>
</comment>
<evidence type="ECO:0000313" key="3">
    <source>
        <dbReference type="Proteomes" id="UP001575652"/>
    </source>
</evidence>
<keyword evidence="3" id="KW-1185">Reference proteome</keyword>
<evidence type="ECO:0000313" key="2">
    <source>
        <dbReference type="EMBL" id="MFB0835002.1"/>
    </source>
</evidence>
<reference evidence="2 3" key="1">
    <citation type="submission" date="2024-09" db="EMBL/GenBank/DDBJ databases">
        <authorList>
            <person name="Salinas-Garcia M.A."/>
            <person name="Prieme A."/>
        </authorList>
    </citation>
    <scope>NUCLEOTIDE SEQUENCE [LARGE SCALE GENOMIC DNA]</scope>
    <source>
        <strain evidence="2 3">DSM 21081</strain>
    </source>
</reference>
<dbReference type="RefSeq" id="WP_373972173.1">
    <property type="nucleotide sequence ID" value="NZ_JBHDLJ010000007.1"/>
</dbReference>
<evidence type="ECO:0008006" key="4">
    <source>
        <dbReference type="Google" id="ProtNLM"/>
    </source>
</evidence>
<proteinExistence type="predicted"/>
<evidence type="ECO:0000256" key="1">
    <source>
        <dbReference type="SAM" id="Phobius"/>
    </source>
</evidence>
<gene>
    <name evidence="2" type="ORF">ACETWP_10425</name>
</gene>
<protein>
    <recommendedName>
        <fullName evidence="4">Major facilitator superfamily (MFS) profile domain-containing protein</fullName>
    </recommendedName>
</protein>
<organism evidence="2 3">
    <name type="scientific">Arthrobacter halodurans</name>
    <dbReference type="NCBI Taxonomy" id="516699"/>
    <lineage>
        <taxon>Bacteria</taxon>
        <taxon>Bacillati</taxon>
        <taxon>Actinomycetota</taxon>
        <taxon>Actinomycetes</taxon>
        <taxon>Micrococcales</taxon>
        <taxon>Micrococcaceae</taxon>
        <taxon>Arthrobacter</taxon>
    </lineage>
</organism>
<dbReference type="EMBL" id="JBHDLJ010000007">
    <property type="protein sequence ID" value="MFB0835002.1"/>
    <property type="molecule type" value="Genomic_DNA"/>
</dbReference>
<keyword evidence="1" id="KW-1133">Transmembrane helix</keyword>
<sequence length="119" mass="12019">MQPDPAGSALDGSALDRALRSRAWWGLLIVFGGWAALASPAFFALLTAHVGFTGCFIECARPQPVLGATAAALLAGMALAPVLGGAAFLRRSRALWGATAGCAVAVLAILVFANLAGIL</sequence>
<keyword evidence="1" id="KW-0472">Membrane</keyword>
<feature type="transmembrane region" description="Helical" evidence="1">
    <location>
        <begin position="95"/>
        <end position="118"/>
    </location>
</feature>
<accession>A0ABV4UMZ4</accession>
<name>A0ABV4UMZ4_9MICC</name>